<dbReference type="KEGG" id="vg:65129191"/>
<proteinExistence type="predicted"/>
<evidence type="ECO:0000313" key="2">
    <source>
        <dbReference type="Proteomes" id="UP000593744"/>
    </source>
</evidence>
<dbReference type="Gene3D" id="3.30.420.240">
    <property type="match status" value="1"/>
</dbReference>
<evidence type="ECO:0000313" key="1">
    <source>
        <dbReference type="EMBL" id="QOR58711.1"/>
    </source>
</evidence>
<sequence length="692" mass="80435">MIDFNKKIKNSDKFRQPALNFISTGSYCAYPKGTTEYYSFWDQEVEKCIYGYTAEDGDFITGYHYFYLNYCPIVRQVYREVTNRKTGLKEWKSVSERTFPDFYDYDYYYFQAIEEAQEQGKHLCVAKARRKGYSYKGGAMLCRNFFLIPESKSYVYASNKQYLTDDGILTKAWDYMDFIDEYTAWGKKRQAVNTSMRRRASMWVTDDYGNKTEAGYKSEIIGVSLKDNPDAVRGKRGVLILWEEAGTFAELKAAWQIARPSVEHDGVAFGLMIMFGTGGDQGDAVAPLREAFYDPESYNCLGFPNIWDDCAIGGKYCGFFIPQHTNLDSRDENGNRMFMDNDGNTNHEASRKYILSLREQELKNAKTMQAIDRYVAEHAETPAEAFTELTGNIFPKRELQKQLARIRTNKKLQNHKQIGDLTWDGGTVKWSIKKTGDITQFPLPKEANPEGSIVIWEHPCPETPIGLYIAGCDPYDHDQSGTNSLGSVFIYKRIQNFESYSDIIVAEYTGRPKTSEEFYENVRKLLVYYNARLMCENQNTGLFVYFNNKHCDYLLADQPDIIKDIVRDSKVNRRKGCHMNKEIKLWGEGKIKEWLEEEVESSHMRLESILSEPLLEELIQYNDKGNFDRVMALMQVMIYREQLYTAQVKQKQEIEKKQRLFDTPIFTDKWFEQDTSDSTNKLFDSNILTFSF</sequence>
<dbReference type="EMBL" id="MT774382">
    <property type="protein sequence ID" value="QOR58711.1"/>
    <property type="molecule type" value="Genomic_DNA"/>
</dbReference>
<dbReference type="Gene3D" id="3.40.50.300">
    <property type="entry name" value="P-loop containing nucleotide triphosphate hydrolases"/>
    <property type="match status" value="1"/>
</dbReference>
<name>A0A7M1RXX2_9CAUD</name>
<dbReference type="RefSeq" id="YP_010110869.1">
    <property type="nucleotide sequence ID" value="NC_055875.1"/>
</dbReference>
<keyword evidence="2" id="KW-1185">Reference proteome</keyword>
<dbReference type="GeneID" id="65129191"/>
<protein>
    <submittedName>
        <fullName evidence="1">Terminase</fullName>
    </submittedName>
</protein>
<dbReference type="InterPro" id="IPR027417">
    <property type="entry name" value="P-loop_NTPase"/>
</dbReference>
<accession>A0A7M1RXX2</accession>
<reference evidence="1 2" key="1">
    <citation type="submission" date="2020-07" db="EMBL/GenBank/DDBJ databases">
        <title>Taxonomic proposal: Crassvirales, a new order of highly abundant and diverse bacterial viruses.</title>
        <authorList>
            <person name="Shkoporov A.N."/>
            <person name="Stockdale S.R."/>
            <person name="Guerin E."/>
            <person name="Ross R.P."/>
            <person name="Hill C."/>
        </authorList>
    </citation>
    <scope>NUCLEOTIDE SEQUENCE [LARGE SCALE GENOMIC DNA]</scope>
</reference>
<organism evidence="1 2">
    <name type="scientific">uncultured phage cr10_1</name>
    <dbReference type="NCBI Taxonomy" id="2772066"/>
    <lineage>
        <taxon>Viruses</taxon>
        <taxon>Duplodnaviria</taxon>
        <taxon>Heunggongvirae</taxon>
        <taxon>Uroviricota</taxon>
        <taxon>Caudoviricetes</taxon>
        <taxon>Crassvirales</taxon>
        <taxon>Suoliviridae</taxon>
        <taxon>Boorivirinae</taxon>
        <taxon>Canhaevirus</taxon>
        <taxon>Canhaevirus hiberniae</taxon>
    </lineage>
</organism>
<dbReference type="Proteomes" id="UP000593744">
    <property type="component" value="Segment"/>
</dbReference>